<evidence type="ECO:0000313" key="4">
    <source>
        <dbReference type="EMBL" id="QBM85919.1"/>
    </source>
</evidence>
<reference evidence="5" key="1">
    <citation type="submission" date="2019-03" db="EMBL/GenBank/DDBJ databases">
        <title>Snf2 controls pulcherriminic acid biosynthesis and connects pigmentation and antifungal activity of the yeast Metschnikowia pulcherrima.</title>
        <authorList>
            <person name="Gore-Lloyd D."/>
            <person name="Sumann I."/>
            <person name="Brachmann A.O."/>
            <person name="Schneeberger K."/>
            <person name="Ortiz-Merino R.A."/>
            <person name="Moreno-Beltran M."/>
            <person name="Schlaefli M."/>
            <person name="Kirner P."/>
            <person name="Santos Kron A."/>
            <person name="Wolfe K.H."/>
            <person name="Piel J."/>
            <person name="Ahrens C.H."/>
            <person name="Henk D."/>
            <person name="Freimoser F.M."/>
        </authorList>
    </citation>
    <scope>NUCLEOTIDE SEQUENCE [LARGE SCALE GENOMIC DNA]</scope>
    <source>
        <strain evidence="5">APC 1.2</strain>
    </source>
</reference>
<evidence type="ECO:0000256" key="2">
    <source>
        <dbReference type="ARBA" id="ARBA00023128"/>
    </source>
</evidence>
<proteinExistence type="predicted"/>
<keyword evidence="5" id="KW-1185">Reference proteome</keyword>
<sequence>MGAAYTIFGKQVQPHILSLLTLGSVAGIVAWPRSASAEKPAAPAPAAAQDDEFDLEKIIRYVTISDYHALLHLYRDLLT</sequence>
<keyword evidence="3" id="KW-0472">Membrane</keyword>
<dbReference type="GO" id="GO:0031966">
    <property type="term" value="C:mitochondrial membrane"/>
    <property type="evidence" value="ECO:0007669"/>
    <property type="project" value="UniProtKB-SubCell"/>
</dbReference>
<protein>
    <submittedName>
        <fullName evidence="4">F-type H+-transporting ATPase subunit k</fullName>
    </submittedName>
</protein>
<evidence type="ECO:0000313" key="5">
    <source>
        <dbReference type="Proteomes" id="UP000292447"/>
    </source>
</evidence>
<dbReference type="PANTHER" id="PTHR28074">
    <property type="entry name" value="ATP SYNTHASE SUBUNIT K, MITOCHONDRIAL"/>
    <property type="match status" value="1"/>
</dbReference>
<gene>
    <name evidence="4" type="primary">MPUL0A05500</name>
    <name evidence="4" type="ORF">METSCH_A05500</name>
</gene>
<dbReference type="Pfam" id="PF11022">
    <property type="entry name" value="ATP19"/>
    <property type="match status" value="1"/>
</dbReference>
<accession>A0A4P6XH10</accession>
<dbReference type="STRING" id="2163413.A0A4P6XH10"/>
<evidence type="ECO:0000256" key="3">
    <source>
        <dbReference type="ARBA" id="ARBA00023136"/>
    </source>
</evidence>
<organism evidence="4 5">
    <name type="scientific">Metschnikowia aff. pulcherrima</name>
    <dbReference type="NCBI Taxonomy" id="2163413"/>
    <lineage>
        <taxon>Eukaryota</taxon>
        <taxon>Fungi</taxon>
        <taxon>Dikarya</taxon>
        <taxon>Ascomycota</taxon>
        <taxon>Saccharomycotina</taxon>
        <taxon>Pichiomycetes</taxon>
        <taxon>Metschnikowiaceae</taxon>
        <taxon>Metschnikowia</taxon>
    </lineage>
</organism>
<dbReference type="GO" id="GO:0015986">
    <property type="term" value="P:proton motive force-driven ATP synthesis"/>
    <property type="evidence" value="ECO:0007669"/>
    <property type="project" value="TreeGrafter"/>
</dbReference>
<name>A0A4P6XH10_9ASCO</name>
<evidence type="ECO:0000256" key="1">
    <source>
        <dbReference type="ARBA" id="ARBA00004325"/>
    </source>
</evidence>
<dbReference type="Proteomes" id="UP000292447">
    <property type="component" value="Chromosome I"/>
</dbReference>
<dbReference type="InterPro" id="IPR021278">
    <property type="entry name" value="ATP19"/>
</dbReference>
<dbReference type="AlphaFoldDB" id="A0A4P6XH10"/>
<dbReference type="EMBL" id="CP034456">
    <property type="protein sequence ID" value="QBM85919.1"/>
    <property type="molecule type" value="Genomic_DNA"/>
</dbReference>
<comment type="subcellular location">
    <subcellularLocation>
        <location evidence="1">Mitochondrion membrane</location>
    </subcellularLocation>
</comment>
<keyword evidence="2" id="KW-0496">Mitochondrion</keyword>
<dbReference type="PANTHER" id="PTHR28074:SF1">
    <property type="entry name" value="ATP SYNTHASE SUBUNIT K, MITOCHONDRIAL"/>
    <property type="match status" value="1"/>
</dbReference>